<accession>A0A7L6B7G1</accession>
<sequence length="212" mass="23871">MDEAESLTAELLESTSELFANHYVLDRTPWLFASRRQYVEWKIALAEGLAVDPYSIIVVGSACTGFSLSPSKNFSSFHSRSDIDVAVISVMHFDQAWRWLRDLSPVAALGSKNQHRLFEEHRSSLVFDGTIATDKLLGRLPFGAEWRTALLAAGKRDPTRGHSVKTRIYRDIQSLREYQVRSIAKLQTKILADRMDAGSEVPEALSTLDEQE</sequence>
<proteinExistence type="predicted"/>
<dbReference type="RefSeq" id="WP_181570363.1">
    <property type="nucleotide sequence ID" value="NZ_CP059322.2"/>
</dbReference>
<reference evidence="2" key="1">
    <citation type="submission" date="2020-07" db="EMBL/GenBank/DDBJ databases">
        <title>A new Micromonospora strain with potent antibiotic activity isolated from the microbiome of a mid-Atlantic deep-sea sponge.</title>
        <authorList>
            <person name="Back C.R."/>
            <person name="Stennett H.L."/>
            <person name="Williams S.E."/>
            <person name="Wang L."/>
            <person name="Ojeda Gomez J."/>
            <person name="Abdulle O.M."/>
            <person name="Duffy T."/>
            <person name="Hendry K.R."/>
            <person name="Powell D."/>
            <person name="Stach J.E."/>
            <person name="Essex-Lopresti A.E."/>
            <person name="Willis C.L."/>
            <person name="Curnow P."/>
            <person name="Race P.R."/>
        </authorList>
    </citation>
    <scope>NUCLEOTIDE SEQUENCE [LARGE SCALE GENOMIC DNA]</scope>
    <source>
        <strain evidence="2">28ISP2-46</strain>
    </source>
</reference>
<dbReference type="EMBL" id="CP059322">
    <property type="protein sequence ID" value="QLQ37916.1"/>
    <property type="molecule type" value="Genomic_DNA"/>
</dbReference>
<name>A0A7L6B7G1_9ACTN</name>
<gene>
    <name evidence="1" type="ORF">H1D33_03205</name>
</gene>
<protein>
    <submittedName>
        <fullName evidence="1">Uncharacterized protein</fullName>
    </submittedName>
</protein>
<dbReference type="KEGG" id="mfeu:H1D33_03205"/>
<keyword evidence="2" id="KW-1185">Reference proteome</keyword>
<evidence type="ECO:0000313" key="2">
    <source>
        <dbReference type="Proteomes" id="UP000510844"/>
    </source>
</evidence>
<evidence type="ECO:0000313" key="1">
    <source>
        <dbReference type="EMBL" id="QLQ37916.1"/>
    </source>
</evidence>
<reference evidence="1 2" key="2">
    <citation type="journal article" date="2021" name="Mar. Drugs">
        <title>A New Micromonospora Strain with Antibiotic Activity Isolated from the Microbiome of a Mid-Atlantic Deep-Sea Sponge.</title>
        <authorList>
            <person name="Back C.R."/>
            <person name="Stennett H.L."/>
            <person name="Williams S.E."/>
            <person name="Wang L."/>
            <person name="Ojeda Gomez J."/>
            <person name="Abdulle O.M."/>
            <person name="Duffy T."/>
            <person name="Neal C."/>
            <person name="Mantell J."/>
            <person name="Jepson M.A."/>
            <person name="Hendry K.R."/>
            <person name="Powell D."/>
            <person name="Stach J.E.M."/>
            <person name="Essex-Lopresti A.E."/>
            <person name="Willis C.L."/>
            <person name="Curnow P."/>
            <person name="Race P.R."/>
        </authorList>
    </citation>
    <scope>NUCLEOTIDE SEQUENCE [LARGE SCALE GENOMIC DNA]</scope>
    <source>
        <strain evidence="1 2">28ISP2-46</strain>
    </source>
</reference>
<dbReference type="Proteomes" id="UP000510844">
    <property type="component" value="Chromosome"/>
</dbReference>
<organism evidence="1 2">
    <name type="scientific">Micromonospora robiginosa</name>
    <dbReference type="NCBI Taxonomy" id="2749844"/>
    <lineage>
        <taxon>Bacteria</taxon>
        <taxon>Bacillati</taxon>
        <taxon>Actinomycetota</taxon>
        <taxon>Actinomycetes</taxon>
        <taxon>Micromonosporales</taxon>
        <taxon>Micromonosporaceae</taxon>
        <taxon>Micromonospora</taxon>
    </lineage>
</organism>
<dbReference type="AlphaFoldDB" id="A0A7L6B7G1"/>